<accession>A0ABT6Y943</accession>
<evidence type="ECO:0000256" key="4">
    <source>
        <dbReference type="ARBA" id="ARBA00022729"/>
    </source>
</evidence>
<gene>
    <name evidence="10" type="ORF">QM524_12775</name>
</gene>
<dbReference type="EC" id="3.2.1.51" evidence="3"/>
<comment type="caution">
    <text evidence="10">The sequence shown here is derived from an EMBL/GenBank/DDBJ whole genome shotgun (WGS) entry which is preliminary data.</text>
</comment>
<dbReference type="Gene3D" id="3.20.20.80">
    <property type="entry name" value="Glycosidases"/>
    <property type="match status" value="1"/>
</dbReference>
<dbReference type="PIRSF" id="PIRSF001092">
    <property type="entry name" value="Alpha-L-fucosidase"/>
    <property type="match status" value="1"/>
</dbReference>
<protein>
    <recommendedName>
        <fullName evidence="3">alpha-L-fucosidase</fullName>
        <ecNumber evidence="3">3.2.1.51</ecNumber>
    </recommendedName>
</protein>
<proteinExistence type="inferred from homology"/>
<dbReference type="SMART" id="SM00812">
    <property type="entry name" value="Alpha_L_fucos"/>
    <property type="match status" value="1"/>
</dbReference>
<feature type="domain" description="Glycoside hydrolase family 29 N-terminal" evidence="8">
    <location>
        <begin position="22"/>
        <end position="372"/>
    </location>
</feature>
<evidence type="ECO:0000256" key="2">
    <source>
        <dbReference type="ARBA" id="ARBA00007951"/>
    </source>
</evidence>
<dbReference type="Proteomes" id="UP001236507">
    <property type="component" value="Unassembled WGS sequence"/>
</dbReference>
<feature type="signal peptide" evidence="7">
    <location>
        <begin position="1"/>
        <end position="25"/>
    </location>
</feature>
<evidence type="ECO:0000259" key="9">
    <source>
        <dbReference type="Pfam" id="PF16757"/>
    </source>
</evidence>
<dbReference type="PANTHER" id="PTHR10030">
    <property type="entry name" value="ALPHA-L-FUCOSIDASE"/>
    <property type="match status" value="1"/>
</dbReference>
<dbReference type="PANTHER" id="PTHR10030:SF37">
    <property type="entry name" value="ALPHA-L-FUCOSIDASE-RELATED"/>
    <property type="match status" value="1"/>
</dbReference>
<dbReference type="Gene3D" id="2.60.40.1180">
    <property type="entry name" value="Golgi alpha-mannosidase II"/>
    <property type="match status" value="1"/>
</dbReference>
<evidence type="ECO:0000256" key="6">
    <source>
        <dbReference type="ARBA" id="ARBA00023295"/>
    </source>
</evidence>
<evidence type="ECO:0000256" key="7">
    <source>
        <dbReference type="SAM" id="SignalP"/>
    </source>
</evidence>
<evidence type="ECO:0000259" key="8">
    <source>
        <dbReference type="Pfam" id="PF01120"/>
    </source>
</evidence>
<feature type="chain" id="PRO_5046508674" description="alpha-L-fucosidase" evidence="7">
    <location>
        <begin position="26"/>
        <end position="467"/>
    </location>
</feature>
<keyword evidence="5" id="KW-0378">Hydrolase</keyword>
<dbReference type="Pfam" id="PF01120">
    <property type="entry name" value="Alpha_L_fucos"/>
    <property type="match status" value="1"/>
</dbReference>
<evidence type="ECO:0000256" key="1">
    <source>
        <dbReference type="ARBA" id="ARBA00004071"/>
    </source>
</evidence>
<sequence>MKRNFLKTCLTVLCGGLLGLSTSSAQQYQANWASIDSRPIPNWFEDAKFGIFIHWGLFSVPAWGPTAKNNVGIYDRYSEWYWQTLTNSKRPGYASTLAFHEKAFGKDFKYQDFAKGFTCEMYDPSDWANIFENAGAKYVVLTSKHHEGYTLWPSAQAWNWNAVDLNPHRDIAGDLTKAVKGKGLRMGFYYSLYEWFNPLYKKDVDTYVTAHMIPQMKDLVTRYTPDILWTDGEWDHPSEKWKSTEFLAWLYNDSPSKAEVVVNDRWGKETRSKHGGIYTTEYDLVHDANSSSMEIAHPWEECRGIGSSFGYNRNENLEDYSSSKQLIDILIDKVARGGNLLLNVGPTADGRIPVIMQQRLADIGKWLKINGDAIYGTRKWEKSPKVTPETKVFFTKKNKDLYVLLTQWKNTPVTIEGVSGGTVSMLGYNGAIKVQKKGNILTITPPALTPDVNPSEYAWVFKISGAL</sequence>
<feature type="domain" description="Alpha-L-fucosidase C-terminal" evidence="9">
    <location>
        <begin position="389"/>
        <end position="463"/>
    </location>
</feature>
<dbReference type="InterPro" id="IPR013780">
    <property type="entry name" value="Glyco_hydro_b"/>
</dbReference>
<comment type="function">
    <text evidence="1">Alpha-L-fucosidase is responsible for hydrolyzing the alpha-1,6-linked fucose joined to the reducing-end N-acetylglucosamine of the carbohydrate moieties of glycoproteins.</text>
</comment>
<dbReference type="SUPFAM" id="SSF51445">
    <property type="entry name" value="(Trans)glycosidases"/>
    <property type="match status" value="1"/>
</dbReference>
<evidence type="ECO:0000256" key="5">
    <source>
        <dbReference type="ARBA" id="ARBA00022801"/>
    </source>
</evidence>
<evidence type="ECO:0000256" key="3">
    <source>
        <dbReference type="ARBA" id="ARBA00012662"/>
    </source>
</evidence>
<dbReference type="InterPro" id="IPR031919">
    <property type="entry name" value="Fucosidase_C"/>
</dbReference>
<reference evidence="10 11" key="1">
    <citation type="submission" date="2023-05" db="EMBL/GenBank/DDBJ databases">
        <title>Novel species of genus Flectobacillus isolated from stream in China.</title>
        <authorList>
            <person name="Lu H."/>
        </authorList>
    </citation>
    <scope>NUCLEOTIDE SEQUENCE [LARGE SCALE GENOMIC DNA]</scope>
    <source>
        <strain evidence="10 11">KCTC 42575</strain>
    </source>
</reference>
<dbReference type="InterPro" id="IPR016286">
    <property type="entry name" value="FUC_metazoa-typ"/>
</dbReference>
<evidence type="ECO:0000313" key="11">
    <source>
        <dbReference type="Proteomes" id="UP001236507"/>
    </source>
</evidence>
<dbReference type="RefSeq" id="WP_283344903.1">
    <property type="nucleotide sequence ID" value="NZ_JASHIF010000010.1"/>
</dbReference>
<dbReference type="EMBL" id="JASHIF010000010">
    <property type="protein sequence ID" value="MDI9860087.1"/>
    <property type="molecule type" value="Genomic_DNA"/>
</dbReference>
<dbReference type="Pfam" id="PF16757">
    <property type="entry name" value="Fucosidase_C"/>
    <property type="match status" value="1"/>
</dbReference>
<keyword evidence="4 7" id="KW-0732">Signal</keyword>
<dbReference type="PRINTS" id="PR00741">
    <property type="entry name" value="GLHYDRLASE29"/>
</dbReference>
<evidence type="ECO:0000313" key="10">
    <source>
        <dbReference type="EMBL" id="MDI9860087.1"/>
    </source>
</evidence>
<name>A0ABT6Y943_9BACT</name>
<dbReference type="InterPro" id="IPR057739">
    <property type="entry name" value="Glyco_hydro_29_N"/>
</dbReference>
<keyword evidence="6" id="KW-0326">Glycosidase</keyword>
<keyword evidence="11" id="KW-1185">Reference proteome</keyword>
<dbReference type="InterPro" id="IPR017853">
    <property type="entry name" value="GH"/>
</dbReference>
<organism evidence="10 11">
    <name type="scientific">Flectobacillus roseus</name>
    <dbReference type="NCBI Taxonomy" id="502259"/>
    <lineage>
        <taxon>Bacteria</taxon>
        <taxon>Pseudomonadati</taxon>
        <taxon>Bacteroidota</taxon>
        <taxon>Cytophagia</taxon>
        <taxon>Cytophagales</taxon>
        <taxon>Flectobacillaceae</taxon>
        <taxon>Flectobacillus</taxon>
    </lineage>
</organism>
<comment type="similarity">
    <text evidence="2">Belongs to the glycosyl hydrolase 29 family.</text>
</comment>
<dbReference type="InterPro" id="IPR000933">
    <property type="entry name" value="Glyco_hydro_29"/>
</dbReference>